<proteinExistence type="predicted"/>
<evidence type="ECO:0000256" key="4">
    <source>
        <dbReference type="SAM" id="MobiDB-lite"/>
    </source>
</evidence>
<evidence type="ECO:0000256" key="1">
    <source>
        <dbReference type="ARBA" id="ARBA00022722"/>
    </source>
</evidence>
<comment type="caution">
    <text evidence="6">The sequence shown here is derived from an EMBL/GenBank/DDBJ whole genome shotgun (WGS) entry which is preliminary data.</text>
</comment>
<keyword evidence="3" id="KW-0269">Exonuclease</keyword>
<dbReference type="EMBL" id="JAQQWL010000006">
    <property type="protein sequence ID" value="KAK8068703.1"/>
    <property type="molecule type" value="Genomic_DNA"/>
</dbReference>
<organism evidence="6 7">
    <name type="scientific">Apiospora phragmitis</name>
    <dbReference type="NCBI Taxonomy" id="2905665"/>
    <lineage>
        <taxon>Eukaryota</taxon>
        <taxon>Fungi</taxon>
        <taxon>Dikarya</taxon>
        <taxon>Ascomycota</taxon>
        <taxon>Pezizomycotina</taxon>
        <taxon>Sordariomycetes</taxon>
        <taxon>Xylariomycetidae</taxon>
        <taxon>Amphisphaeriales</taxon>
        <taxon>Apiosporaceae</taxon>
        <taxon>Apiospora</taxon>
    </lineage>
</organism>
<dbReference type="RefSeq" id="XP_066715997.1">
    <property type="nucleotide sequence ID" value="XM_066856728.1"/>
</dbReference>
<feature type="domain" description="Metallo-beta-lactamase" evidence="5">
    <location>
        <begin position="25"/>
        <end position="142"/>
    </location>
</feature>
<dbReference type="GeneID" id="92089791"/>
<dbReference type="SUPFAM" id="SSF56281">
    <property type="entry name" value="Metallo-hydrolase/oxidoreductase"/>
    <property type="match status" value="1"/>
</dbReference>
<keyword evidence="2" id="KW-0378">Hydrolase</keyword>
<dbReference type="InterPro" id="IPR001279">
    <property type="entry name" value="Metallo-B-lactamas"/>
</dbReference>
<feature type="region of interest" description="Disordered" evidence="4">
    <location>
        <begin position="433"/>
        <end position="452"/>
    </location>
</feature>
<dbReference type="Proteomes" id="UP001480595">
    <property type="component" value="Unassembled WGS sequence"/>
</dbReference>
<dbReference type="PANTHER" id="PTHR23240:SF8">
    <property type="entry name" value="PROTEIN ARTEMIS"/>
    <property type="match status" value="1"/>
</dbReference>
<dbReference type="Pfam" id="PF12706">
    <property type="entry name" value="Lactamase_B_2"/>
    <property type="match status" value="1"/>
</dbReference>
<feature type="compositionally biased region" description="Basic and acidic residues" evidence="4">
    <location>
        <begin position="435"/>
        <end position="446"/>
    </location>
</feature>
<gene>
    <name evidence="6" type="ORF">PG994_005319</name>
</gene>
<evidence type="ECO:0000313" key="7">
    <source>
        <dbReference type="Proteomes" id="UP001480595"/>
    </source>
</evidence>
<evidence type="ECO:0000256" key="2">
    <source>
        <dbReference type="ARBA" id="ARBA00022801"/>
    </source>
</evidence>
<evidence type="ECO:0000256" key="3">
    <source>
        <dbReference type="ARBA" id="ARBA00022839"/>
    </source>
</evidence>
<accession>A0ABR1VFM5</accession>
<evidence type="ECO:0000313" key="6">
    <source>
        <dbReference type="EMBL" id="KAK8068703.1"/>
    </source>
</evidence>
<name>A0ABR1VFM5_9PEZI</name>
<reference evidence="6 7" key="1">
    <citation type="submission" date="2023-01" db="EMBL/GenBank/DDBJ databases">
        <title>Analysis of 21 Apiospora genomes using comparative genomics revels a genus with tremendous synthesis potential of carbohydrate active enzymes and secondary metabolites.</title>
        <authorList>
            <person name="Sorensen T."/>
        </authorList>
    </citation>
    <scope>NUCLEOTIDE SEQUENCE [LARGE SCALE GENOMIC DNA]</scope>
    <source>
        <strain evidence="6 7">CBS 135458</strain>
    </source>
</reference>
<dbReference type="InterPro" id="IPR036866">
    <property type="entry name" value="RibonucZ/Hydroxyglut_hydro"/>
</dbReference>
<keyword evidence="1" id="KW-0540">Nuclease</keyword>
<keyword evidence="7" id="KW-1185">Reference proteome</keyword>
<evidence type="ECO:0000259" key="5">
    <source>
        <dbReference type="Pfam" id="PF12706"/>
    </source>
</evidence>
<dbReference type="PANTHER" id="PTHR23240">
    <property type="entry name" value="DNA CROSS-LINK REPAIR PROTEIN PSO2/SNM1-RELATED"/>
    <property type="match status" value="1"/>
</dbReference>
<dbReference type="Gene3D" id="3.60.15.10">
    <property type="entry name" value="Ribonuclease Z/Hydroxyacylglutathione hydrolase-like"/>
    <property type="match status" value="1"/>
</dbReference>
<protein>
    <submittedName>
        <fullName evidence="6">Artemis protein</fullName>
    </submittedName>
</protein>
<sequence>MSTFDGVVNEFPDIIIDYFRFRERPPRLCLLSHVHSDHLAGLETLRGPFVYCSPATREILLRLERYPCRINYASGILEARKQTYKHLQHILKPIPLETPTKLELWPDKYLQVTLFDANHCVGAVMFLIEGSGKAVLYTGDIRSEPWWVNSIARNPALVEYANGIKTLDRIYLDTSVLDDYPLKTKAEGLRDLLTQVARYPAETVFFVQSWTYGYEDVWIALAKALGSKIHVDAYKMGIYKSLVEKTSADLFAKQVHLAKEAPYLVGFSCANNQHDGCLTLDENVRIHSCEKGTACSVVQNQPIVWIKPIVSRLPDGQEIAEVGIGGGGGDLEREAELQCISADNLEAVIDMYVSDNRLRALTDSDRIRELGGFPPETRETAITRILASVASGRNASLNIDIDDFSDDMEADLIKAVRSVVTHASSKVGKQLGRNIDAHDRQGRRGPDSAPSLPRTIVFPYARHSSYPELRHLVNTFKPKDVWPCTVHDIDWFRRGITIRGLFGQCCSEDIFEHDTLMEQRRAQLDSPVADKHDHDTPFSPISADMPWQLRLDKSYTNLEGIRGGSEPVASPLVEPSLPLGPAAESKLFAGFRGNFDEGEAAPRIHQQEVVPPLSSVVVGGDEIRAVAFNTMQRNVDGDGWAPIELISTTGHHSVLDTELGNLPRAK</sequence>